<feature type="domain" description="Tyr recombinase" evidence="2">
    <location>
        <begin position="176"/>
        <end position="376"/>
    </location>
</feature>
<dbReference type="EMBL" id="JALDYZ010000006">
    <property type="protein sequence ID" value="MDI7923099.1"/>
    <property type="molecule type" value="Genomic_DNA"/>
</dbReference>
<dbReference type="AlphaFoldDB" id="A0AAE3U4J5"/>
<comment type="caution">
    <text evidence="3">The sequence shown here is derived from an EMBL/GenBank/DDBJ whole genome shotgun (WGS) entry which is preliminary data.</text>
</comment>
<dbReference type="RefSeq" id="WP_311787501.1">
    <property type="nucleotide sequence ID" value="NZ_JALDYY010000010.1"/>
</dbReference>
<evidence type="ECO:0000313" key="3">
    <source>
        <dbReference type="EMBL" id="MDI7923099.1"/>
    </source>
</evidence>
<dbReference type="GO" id="GO:0003677">
    <property type="term" value="F:DNA binding"/>
    <property type="evidence" value="ECO:0007669"/>
    <property type="project" value="InterPro"/>
</dbReference>
<accession>A0AAE3U4J5</accession>
<dbReference type="Pfam" id="PF00589">
    <property type="entry name" value="Phage_integrase"/>
    <property type="match status" value="1"/>
</dbReference>
<evidence type="ECO:0000259" key="2">
    <source>
        <dbReference type="PROSITE" id="PS51898"/>
    </source>
</evidence>
<reference evidence="3" key="1">
    <citation type="submission" date="2022-03" db="EMBL/GenBank/DDBJ databases">
        <title>Fererhizobium litorale gen. nov., sp. nov., isolated from sandy sediments of the Sea of Japan seashore.</title>
        <authorList>
            <person name="Romanenko L."/>
            <person name="Kurilenko V."/>
            <person name="Otstavnykh N."/>
            <person name="Svetashev V."/>
            <person name="Tekutyeva L."/>
            <person name="Isaeva M."/>
            <person name="Mikhailov V."/>
        </authorList>
    </citation>
    <scope>NUCLEOTIDE SEQUENCE</scope>
    <source>
        <strain evidence="3">KMM 9576</strain>
    </source>
</reference>
<evidence type="ECO:0000313" key="4">
    <source>
        <dbReference type="Proteomes" id="UP001161580"/>
    </source>
</evidence>
<dbReference type="GO" id="GO:0015074">
    <property type="term" value="P:DNA integration"/>
    <property type="evidence" value="ECO:0007669"/>
    <property type="project" value="InterPro"/>
</dbReference>
<dbReference type="GO" id="GO:0006310">
    <property type="term" value="P:DNA recombination"/>
    <property type="evidence" value="ECO:0007669"/>
    <property type="project" value="UniProtKB-KW"/>
</dbReference>
<keyword evidence="1" id="KW-0233">DNA recombination</keyword>
<name>A0AAE3U4J5_9HYPH</name>
<gene>
    <name evidence="3" type="ORF">MRS75_13520</name>
</gene>
<organism evidence="3 4">
    <name type="scientific">Ferirhizobium litorale</name>
    <dbReference type="NCBI Taxonomy" id="2927786"/>
    <lineage>
        <taxon>Bacteria</taxon>
        <taxon>Pseudomonadati</taxon>
        <taxon>Pseudomonadota</taxon>
        <taxon>Alphaproteobacteria</taxon>
        <taxon>Hyphomicrobiales</taxon>
        <taxon>Rhizobiaceae</taxon>
        <taxon>Ferirhizobium</taxon>
    </lineage>
</organism>
<dbReference type="InterPro" id="IPR013762">
    <property type="entry name" value="Integrase-like_cat_sf"/>
</dbReference>
<dbReference type="Gene3D" id="1.10.443.10">
    <property type="entry name" value="Intergrase catalytic core"/>
    <property type="match status" value="1"/>
</dbReference>
<protein>
    <recommendedName>
        <fullName evidence="2">Tyr recombinase domain-containing protein</fullName>
    </recommendedName>
</protein>
<proteinExistence type="predicted"/>
<evidence type="ECO:0000256" key="1">
    <source>
        <dbReference type="ARBA" id="ARBA00023172"/>
    </source>
</evidence>
<sequence>MPDIVPVHDHDRGDPIAEALSRLVLPPLPNVIRYHDDFADLKQTILNLASSPKVILRFEGVEYPCDFQIFGAAQHVVKHVFVNWIQKHALHTVKIHLQRLRAFCSAWGWRQLAKLVLVAPGDLATHWNYNVFPLVSGGVAEGLRAMLHSLAALSIGTWSPHDAVGIRSIRSPRRDRLPKLRTGEAYLSMREGAVVVDYLDHFSASVGPSTDITALQDATLLLLCYQHAIRPGQAARLERSSTKRYEDGSLHITVPYRKQRRGVRPKTSVRAIKLEWIPIFSELLSRTSELHPSVADIPPEALLQLTPAEASLRIIRILASLKLRRNATDLRHTGAQRLADAGSSLEEIMLYLCHESNRAAQLYIDTSPAHGRTVNEALGISEFFGDIPELHRRHYVDAAELNNLPPDRIVSGAPHGFLTGAVGGCTEGQSMCSRSPVLACYSCHKFMPTSDVEVHESLLGGLRHVVESFISMWSEDEDVPIFAQLRTTMDGIRTVIEGLRRSNVTPHAKEHGR</sequence>
<dbReference type="InterPro" id="IPR002104">
    <property type="entry name" value="Integrase_catalytic"/>
</dbReference>
<dbReference type="SUPFAM" id="SSF56349">
    <property type="entry name" value="DNA breaking-rejoining enzymes"/>
    <property type="match status" value="1"/>
</dbReference>
<dbReference type="PROSITE" id="PS51898">
    <property type="entry name" value="TYR_RECOMBINASE"/>
    <property type="match status" value="1"/>
</dbReference>
<dbReference type="InterPro" id="IPR011010">
    <property type="entry name" value="DNA_brk_join_enz"/>
</dbReference>
<keyword evidence="4" id="KW-1185">Reference proteome</keyword>
<dbReference type="Proteomes" id="UP001161580">
    <property type="component" value="Unassembled WGS sequence"/>
</dbReference>